<sequence length="396" mass="45933">NNIDQDNDINNNAENGEYYDNYNNFEPIWVRALYDYDAAQDSEISFKENDVICITQDYGDGWWEGDLNGSAGRVPANYFEYITQDQDGQYQYGDQGYDQSGYYQDDQQQQYDEQTYYDQQQYDDQGGYYEHQQQECGYDETGSPIDEEKENQRKELLKQKREAYKKEMKELQDNFKSQSESNEKLSSEVEGLENQRDQLEDRIRLLKLLRYIHLEIIKTEIDIDLDSDSSTQSRNTGIVITQDLKSIRLILASLKSSTADIPKKQFDAKLEELEKKVTNNLILLDVCDNLKKSLYLSLQVFQSAIIQQQQSNESRLPPPPLIVPPPISSSSQPGGFVPTTSNAPNPFYSPATLIAPSSDKDKRKSMKEAKKLEKLEKKEEKKLEKLEKKEKKKEEE</sequence>
<evidence type="ECO:0000313" key="6">
    <source>
        <dbReference type="EMBL" id="EGC30704.1"/>
    </source>
</evidence>
<feature type="compositionally biased region" description="Pro residues" evidence="4">
    <location>
        <begin position="316"/>
        <end position="327"/>
    </location>
</feature>
<dbReference type="GeneID" id="10508872"/>
<dbReference type="PRINTS" id="PR00499">
    <property type="entry name" value="P67PHOX"/>
</dbReference>
<dbReference type="PRINTS" id="PR00452">
    <property type="entry name" value="SH3DOMAIN"/>
</dbReference>
<dbReference type="GO" id="GO:0030864">
    <property type="term" value="C:cortical actin cytoskeleton"/>
    <property type="evidence" value="ECO:0000318"/>
    <property type="project" value="GO_Central"/>
</dbReference>
<dbReference type="PROSITE" id="PS50002">
    <property type="entry name" value="SH3"/>
    <property type="match status" value="1"/>
</dbReference>
<dbReference type="GO" id="GO:0051015">
    <property type="term" value="F:actin filament binding"/>
    <property type="evidence" value="ECO:0000318"/>
    <property type="project" value="GO_Central"/>
</dbReference>
<dbReference type="PANTHER" id="PTHR46026">
    <property type="entry name" value="RHO-TYPE GUANINE NUCLEOTIDE EXCHANGE FACTOR, ISOFORM F"/>
    <property type="match status" value="1"/>
</dbReference>
<dbReference type="InterPro" id="IPR036028">
    <property type="entry name" value="SH3-like_dom_sf"/>
</dbReference>
<feature type="domain" description="SH3" evidence="5">
    <location>
        <begin position="25"/>
        <end position="84"/>
    </location>
</feature>
<dbReference type="Gene3D" id="2.30.30.40">
    <property type="entry name" value="SH3 Domains"/>
    <property type="match status" value="1"/>
</dbReference>
<feature type="non-terminal residue" evidence="6">
    <location>
        <position position="396"/>
    </location>
</feature>
<dbReference type="Proteomes" id="UP000001064">
    <property type="component" value="Unassembled WGS sequence"/>
</dbReference>
<dbReference type="OMA" id="PANYFEY"/>
<evidence type="ECO:0000256" key="1">
    <source>
        <dbReference type="ARBA" id="ARBA00022443"/>
    </source>
</evidence>
<feature type="coiled-coil region" evidence="3">
    <location>
        <begin position="146"/>
        <end position="209"/>
    </location>
</feature>
<dbReference type="RefSeq" id="XP_003292767.1">
    <property type="nucleotide sequence ID" value="XM_003292719.1"/>
</dbReference>
<dbReference type="VEuPathDB" id="AmoebaDB:DICPUDRAFT_9196"/>
<dbReference type="EMBL" id="GL871307">
    <property type="protein sequence ID" value="EGC30704.1"/>
    <property type="molecule type" value="Genomic_DNA"/>
</dbReference>
<evidence type="ECO:0000256" key="2">
    <source>
        <dbReference type="PROSITE-ProRule" id="PRU00192"/>
    </source>
</evidence>
<proteinExistence type="predicted"/>
<dbReference type="GO" id="GO:0030427">
    <property type="term" value="C:site of polarized growth"/>
    <property type="evidence" value="ECO:0000318"/>
    <property type="project" value="GO_Central"/>
</dbReference>
<dbReference type="FunFam" id="2.30.30.40:FF:000423">
    <property type="entry name" value="Protein kinase C and casein kinase substrate in neurons 2"/>
    <property type="match status" value="1"/>
</dbReference>
<name>F0ZZB7_DICPU</name>
<dbReference type="OrthoDB" id="5971719at2759"/>
<keyword evidence="3" id="KW-0175">Coiled coil</keyword>
<feature type="non-terminal residue" evidence="6">
    <location>
        <position position="1"/>
    </location>
</feature>
<dbReference type="PANTHER" id="PTHR46026:SF1">
    <property type="entry name" value="RHO-TYPE GUANINE NUCLEOTIDE EXCHANGE FACTOR, ISOFORM F"/>
    <property type="match status" value="1"/>
</dbReference>
<dbReference type="KEGG" id="dpp:DICPUDRAFT_9196"/>
<evidence type="ECO:0000256" key="3">
    <source>
        <dbReference type="SAM" id="Coils"/>
    </source>
</evidence>
<dbReference type="eggNOG" id="KOG3655">
    <property type="taxonomic scope" value="Eukaryota"/>
</dbReference>
<protein>
    <recommendedName>
        <fullName evidence="5">SH3 domain-containing protein</fullName>
    </recommendedName>
</protein>
<dbReference type="SMART" id="SM00326">
    <property type="entry name" value="SH3"/>
    <property type="match status" value="1"/>
</dbReference>
<dbReference type="SUPFAM" id="SSF50044">
    <property type="entry name" value="SH3-domain"/>
    <property type="match status" value="1"/>
</dbReference>
<keyword evidence="7" id="KW-1185">Reference proteome</keyword>
<dbReference type="GO" id="GO:0030833">
    <property type="term" value="P:regulation of actin filament polymerization"/>
    <property type="evidence" value="ECO:0000318"/>
    <property type="project" value="GO_Central"/>
</dbReference>
<feature type="region of interest" description="Disordered" evidence="4">
    <location>
        <begin position="311"/>
        <end position="396"/>
    </location>
</feature>
<reference evidence="7" key="1">
    <citation type="journal article" date="2011" name="Genome Biol.">
        <title>Comparative genomics of the social amoebae Dictyostelium discoideum and Dictyostelium purpureum.</title>
        <authorList>
            <consortium name="US DOE Joint Genome Institute (JGI-PGF)"/>
            <person name="Sucgang R."/>
            <person name="Kuo A."/>
            <person name="Tian X."/>
            <person name="Salerno W."/>
            <person name="Parikh A."/>
            <person name="Feasley C.L."/>
            <person name="Dalin E."/>
            <person name="Tu H."/>
            <person name="Huang E."/>
            <person name="Barry K."/>
            <person name="Lindquist E."/>
            <person name="Shapiro H."/>
            <person name="Bruce D."/>
            <person name="Schmutz J."/>
            <person name="Salamov A."/>
            <person name="Fey P."/>
            <person name="Gaudet P."/>
            <person name="Anjard C."/>
            <person name="Babu M.M."/>
            <person name="Basu S."/>
            <person name="Bushmanova Y."/>
            <person name="van der Wel H."/>
            <person name="Katoh-Kurasawa M."/>
            <person name="Dinh C."/>
            <person name="Coutinho P.M."/>
            <person name="Saito T."/>
            <person name="Elias M."/>
            <person name="Schaap P."/>
            <person name="Kay R.R."/>
            <person name="Henrissat B."/>
            <person name="Eichinger L."/>
            <person name="Rivero F."/>
            <person name="Putnam N.H."/>
            <person name="West C.M."/>
            <person name="Loomis W.F."/>
            <person name="Chisholm R.L."/>
            <person name="Shaulsky G."/>
            <person name="Strassmann J.E."/>
            <person name="Queller D.C."/>
            <person name="Kuspa A."/>
            <person name="Grigoriev I.V."/>
        </authorList>
    </citation>
    <scope>NUCLEOTIDE SEQUENCE [LARGE SCALE GENOMIC DNA]</scope>
    <source>
        <strain evidence="7">QSDP1</strain>
    </source>
</reference>
<evidence type="ECO:0000313" key="7">
    <source>
        <dbReference type="Proteomes" id="UP000001064"/>
    </source>
</evidence>
<evidence type="ECO:0000259" key="5">
    <source>
        <dbReference type="PROSITE" id="PS50002"/>
    </source>
</evidence>
<accession>F0ZZB7</accession>
<dbReference type="Pfam" id="PF00018">
    <property type="entry name" value="SH3_1"/>
    <property type="match status" value="1"/>
</dbReference>
<dbReference type="AlphaFoldDB" id="F0ZZB7"/>
<evidence type="ECO:0000256" key="4">
    <source>
        <dbReference type="SAM" id="MobiDB-lite"/>
    </source>
</evidence>
<dbReference type="FunCoup" id="F0ZZB7">
    <property type="interactions" value="743"/>
</dbReference>
<gene>
    <name evidence="6" type="ORF">DICPUDRAFT_9196</name>
</gene>
<keyword evidence="1 2" id="KW-0728">SH3 domain</keyword>
<dbReference type="STRING" id="5786.F0ZZB7"/>
<feature type="compositionally biased region" description="Basic and acidic residues" evidence="4">
    <location>
        <begin position="358"/>
        <end position="396"/>
    </location>
</feature>
<dbReference type="InParanoid" id="F0ZZB7"/>
<dbReference type="InterPro" id="IPR001452">
    <property type="entry name" value="SH3_domain"/>
</dbReference>
<organism evidence="6 7">
    <name type="scientific">Dictyostelium purpureum</name>
    <name type="common">Slime mold</name>
    <dbReference type="NCBI Taxonomy" id="5786"/>
    <lineage>
        <taxon>Eukaryota</taxon>
        <taxon>Amoebozoa</taxon>
        <taxon>Evosea</taxon>
        <taxon>Eumycetozoa</taxon>
        <taxon>Dictyostelia</taxon>
        <taxon>Dictyosteliales</taxon>
        <taxon>Dictyosteliaceae</taxon>
        <taxon>Dictyostelium</taxon>
    </lineage>
</organism>